<evidence type="ECO:0000313" key="3">
    <source>
        <dbReference type="Proteomes" id="UP000199036"/>
    </source>
</evidence>
<dbReference type="SUPFAM" id="SSF74653">
    <property type="entry name" value="TolA/TonB C-terminal domain"/>
    <property type="match status" value="1"/>
</dbReference>
<dbReference type="Pfam" id="PF03544">
    <property type="entry name" value="TonB_C"/>
    <property type="match status" value="1"/>
</dbReference>
<name>A0A1I4WBV5_9FLAO</name>
<dbReference type="GO" id="GO:0031992">
    <property type="term" value="F:energy transducer activity"/>
    <property type="evidence" value="ECO:0007669"/>
    <property type="project" value="TreeGrafter"/>
</dbReference>
<dbReference type="InterPro" id="IPR037682">
    <property type="entry name" value="TonB_C"/>
</dbReference>
<sequence>MKNIILLLLVLFVRSQMFGQKENQQENNKVYSFVQEKASPIEGMSGFYQNYVRKINRKKFSSSTVTLDVRLKFIVEKDGSFSDIQVLNESAEGLGEEAIRVLKTMPAWNPAKHNGQKVRSSFTLPMRMTLKAEREIEEAEKTEEIRALITVSKVETEYFELKCNDCTVTTGLGKTDFRIENIDNSVEYQVTIMQMPEDLGNEMVKMLDNNVKDPNATFKDIVFLEIPMKEVGFYDEFSENPYIQIIGFYKSGHFFSISVASYKRELAIKFMNELKQTFKLKL</sequence>
<gene>
    <name evidence="2" type="ORF">SAMN05421741_101146</name>
</gene>
<dbReference type="GO" id="GO:0098797">
    <property type="term" value="C:plasma membrane protein complex"/>
    <property type="evidence" value="ECO:0007669"/>
    <property type="project" value="TreeGrafter"/>
</dbReference>
<dbReference type="Proteomes" id="UP000199036">
    <property type="component" value="Unassembled WGS sequence"/>
</dbReference>
<dbReference type="PANTHER" id="PTHR33446:SF2">
    <property type="entry name" value="PROTEIN TONB"/>
    <property type="match status" value="1"/>
</dbReference>
<dbReference type="InterPro" id="IPR051045">
    <property type="entry name" value="TonB-dependent_transducer"/>
</dbReference>
<reference evidence="3" key="1">
    <citation type="submission" date="2016-10" db="EMBL/GenBank/DDBJ databases">
        <authorList>
            <person name="Varghese N."/>
            <person name="Submissions S."/>
        </authorList>
    </citation>
    <scope>NUCLEOTIDE SEQUENCE [LARGE SCALE GENOMIC DNA]</scope>
    <source>
        <strain evidence="3">DS-12</strain>
    </source>
</reference>
<accession>A0A1I4WBV5</accession>
<dbReference type="Gene3D" id="3.30.1150.10">
    <property type="match status" value="1"/>
</dbReference>
<protein>
    <submittedName>
        <fullName evidence="2">TonB protein C-terminal</fullName>
    </submittedName>
</protein>
<organism evidence="2 3">
    <name type="scientific">Paenimyroides ummariense</name>
    <dbReference type="NCBI Taxonomy" id="913024"/>
    <lineage>
        <taxon>Bacteria</taxon>
        <taxon>Pseudomonadati</taxon>
        <taxon>Bacteroidota</taxon>
        <taxon>Flavobacteriia</taxon>
        <taxon>Flavobacteriales</taxon>
        <taxon>Flavobacteriaceae</taxon>
        <taxon>Paenimyroides</taxon>
    </lineage>
</organism>
<feature type="domain" description="TonB C-terminal" evidence="1">
    <location>
        <begin position="69"/>
        <end position="127"/>
    </location>
</feature>
<evidence type="ECO:0000313" key="2">
    <source>
        <dbReference type="EMBL" id="SFN10720.1"/>
    </source>
</evidence>
<dbReference type="EMBL" id="FOVI01000001">
    <property type="protein sequence ID" value="SFN10720.1"/>
    <property type="molecule type" value="Genomic_DNA"/>
</dbReference>
<dbReference type="AlphaFoldDB" id="A0A1I4WBV5"/>
<dbReference type="OrthoDB" id="1095452at2"/>
<dbReference type="PANTHER" id="PTHR33446">
    <property type="entry name" value="PROTEIN TONB-RELATED"/>
    <property type="match status" value="1"/>
</dbReference>
<evidence type="ECO:0000259" key="1">
    <source>
        <dbReference type="Pfam" id="PF03544"/>
    </source>
</evidence>
<dbReference type="STRING" id="913024.SAMN05421741_101146"/>
<dbReference type="GO" id="GO:0055085">
    <property type="term" value="P:transmembrane transport"/>
    <property type="evidence" value="ECO:0007669"/>
    <property type="project" value="InterPro"/>
</dbReference>
<dbReference type="RefSeq" id="WP_091517538.1">
    <property type="nucleotide sequence ID" value="NZ_FOVI01000001.1"/>
</dbReference>
<proteinExistence type="predicted"/>
<keyword evidence="3" id="KW-1185">Reference proteome</keyword>